<proteinExistence type="predicted"/>
<evidence type="ECO:0000313" key="6">
    <source>
        <dbReference type="EMBL" id="MFK4271413.1"/>
    </source>
</evidence>
<organism evidence="6 7">
    <name type="scientific">Streptomyces milbemycinicus</name>
    <dbReference type="NCBI Taxonomy" id="476552"/>
    <lineage>
        <taxon>Bacteria</taxon>
        <taxon>Bacillati</taxon>
        <taxon>Actinomycetota</taxon>
        <taxon>Actinomycetes</taxon>
        <taxon>Kitasatosporales</taxon>
        <taxon>Streptomycetaceae</taxon>
        <taxon>Streptomyces</taxon>
    </lineage>
</organism>
<reference evidence="6 7" key="1">
    <citation type="submission" date="2024-11" db="EMBL/GenBank/DDBJ databases">
        <title>The Natural Products Discovery Center: Release of the First 8490 Sequenced Strains for Exploring Actinobacteria Biosynthetic Diversity.</title>
        <authorList>
            <person name="Kalkreuter E."/>
            <person name="Kautsar S.A."/>
            <person name="Yang D."/>
            <person name="Bader C.D."/>
            <person name="Teijaro C.N."/>
            <person name="Fluegel L."/>
            <person name="Davis C.M."/>
            <person name="Simpson J.R."/>
            <person name="Lauterbach L."/>
            <person name="Steele A.D."/>
            <person name="Gui C."/>
            <person name="Meng S."/>
            <person name="Li G."/>
            <person name="Viehrig K."/>
            <person name="Ye F."/>
            <person name="Su P."/>
            <person name="Kiefer A.F."/>
            <person name="Nichols A."/>
            <person name="Cepeda A.J."/>
            <person name="Yan W."/>
            <person name="Fan B."/>
            <person name="Jiang Y."/>
            <person name="Adhikari A."/>
            <person name="Zheng C.-J."/>
            <person name="Schuster L."/>
            <person name="Cowan T.M."/>
            <person name="Smanski M.J."/>
            <person name="Chevrette M.G."/>
            <person name="De Carvalho L.P.S."/>
            <person name="Shen B."/>
        </authorList>
    </citation>
    <scope>NUCLEOTIDE SEQUENCE [LARGE SCALE GENOMIC DNA]</scope>
    <source>
        <strain evidence="6 7">NPDC020863</strain>
    </source>
</reference>
<dbReference type="InterPro" id="IPR001347">
    <property type="entry name" value="SIS_dom"/>
</dbReference>
<keyword evidence="6" id="KW-0378">Hydrolase</keyword>
<feature type="domain" description="SIS" evidence="5">
    <location>
        <begin position="37"/>
        <end position="180"/>
    </location>
</feature>
<dbReference type="InterPro" id="IPR035466">
    <property type="entry name" value="GlmS/AgaS_SIS"/>
</dbReference>
<keyword evidence="4" id="KW-0677">Repeat</keyword>
<evidence type="ECO:0000259" key="5">
    <source>
        <dbReference type="PROSITE" id="PS51464"/>
    </source>
</evidence>
<dbReference type="EC" id="2.6.1.16" evidence="2"/>
<dbReference type="PANTHER" id="PTHR10937:SF0">
    <property type="entry name" value="GLUTAMINE--FRUCTOSE-6-PHOSPHATE TRANSAMINASE (ISOMERIZING)"/>
    <property type="match status" value="1"/>
</dbReference>
<dbReference type="EMBL" id="JBJDQH010000018">
    <property type="protein sequence ID" value="MFK4271413.1"/>
    <property type="molecule type" value="Genomic_DNA"/>
</dbReference>
<dbReference type="CDD" id="cd05008">
    <property type="entry name" value="SIS_GlmS_GlmD_1"/>
    <property type="match status" value="1"/>
</dbReference>
<gene>
    <name evidence="6" type="ORF">ACI2L5_41875</name>
</gene>
<sequence>MTDPVRPEVMLRQAEALADDIRAHAGAFDEQVCSLLPAELLAKTESVDIVGDGDSYHAARAVEMAFESLAGVDCRPVSALPFTHYERPGASRPPHARLTIAVSASGRTPLVVRSAEQARRAGATVVALTGTPDSPLTRSADAAVLVGLPGQEPSPGVRTYQAGLLGALLIAVRLGQARGRLDRDRADTLRGELVQLAGAVEETVRTVGGPCRELAERIADAPVLTVLGSGPSHGTALYSAAKVIETSGVFAAGQDLEEWCHVERFACPTDMPTFVVAPPGHSSTHAHQVIRRAAALGRRVVAIAPADDLQGAREAWAALPVRGQVREEFSPLLYHLYAAPLACHLAQRLERMPFAAGRPPHDGRQGAGP</sequence>
<dbReference type="PANTHER" id="PTHR10937">
    <property type="entry name" value="GLUCOSAMINE--FRUCTOSE-6-PHOSPHATE AMINOTRANSFERASE, ISOMERIZING"/>
    <property type="match status" value="1"/>
</dbReference>
<dbReference type="Gene3D" id="3.40.50.10490">
    <property type="entry name" value="Glucose-6-phosphate isomerase like protein, domain 1"/>
    <property type="match status" value="2"/>
</dbReference>
<dbReference type="Proteomes" id="UP001620295">
    <property type="component" value="Unassembled WGS sequence"/>
</dbReference>
<dbReference type="GO" id="GO:0016787">
    <property type="term" value="F:hydrolase activity"/>
    <property type="evidence" value="ECO:0007669"/>
    <property type="project" value="UniProtKB-KW"/>
</dbReference>
<dbReference type="PROSITE" id="PS51464">
    <property type="entry name" value="SIS"/>
    <property type="match status" value="1"/>
</dbReference>
<name>A0ABW8LZT5_9ACTN</name>
<dbReference type="InterPro" id="IPR046348">
    <property type="entry name" value="SIS_dom_sf"/>
</dbReference>
<evidence type="ECO:0000313" key="7">
    <source>
        <dbReference type="Proteomes" id="UP001620295"/>
    </source>
</evidence>
<comment type="caution">
    <text evidence="6">The sequence shown here is derived from an EMBL/GenBank/DDBJ whole genome shotgun (WGS) entry which is preliminary data.</text>
</comment>
<dbReference type="SUPFAM" id="SSF53697">
    <property type="entry name" value="SIS domain"/>
    <property type="match status" value="1"/>
</dbReference>
<evidence type="ECO:0000256" key="1">
    <source>
        <dbReference type="ARBA" id="ARBA00001031"/>
    </source>
</evidence>
<evidence type="ECO:0000256" key="2">
    <source>
        <dbReference type="ARBA" id="ARBA00012916"/>
    </source>
</evidence>
<protein>
    <recommendedName>
        <fullName evidence="3">Glutamine--fructose-6-phosphate aminotransferase [isomerizing]</fullName>
        <ecNumber evidence="2">2.6.1.16</ecNumber>
    </recommendedName>
</protein>
<dbReference type="RefSeq" id="WP_404748370.1">
    <property type="nucleotide sequence ID" value="NZ_JBJDQH010000018.1"/>
</dbReference>
<accession>A0ABW8LZT5</accession>
<keyword evidence="7" id="KW-1185">Reference proteome</keyword>
<evidence type="ECO:0000256" key="4">
    <source>
        <dbReference type="ARBA" id="ARBA00022737"/>
    </source>
</evidence>
<dbReference type="Pfam" id="PF01380">
    <property type="entry name" value="SIS"/>
    <property type="match status" value="1"/>
</dbReference>
<comment type="catalytic activity">
    <reaction evidence="1">
        <text>D-fructose 6-phosphate + L-glutamine = D-glucosamine 6-phosphate + L-glutamate</text>
        <dbReference type="Rhea" id="RHEA:13237"/>
        <dbReference type="ChEBI" id="CHEBI:29985"/>
        <dbReference type="ChEBI" id="CHEBI:58359"/>
        <dbReference type="ChEBI" id="CHEBI:58725"/>
        <dbReference type="ChEBI" id="CHEBI:61527"/>
        <dbReference type="EC" id="2.6.1.16"/>
    </reaction>
</comment>
<evidence type="ECO:0000256" key="3">
    <source>
        <dbReference type="ARBA" id="ARBA00016090"/>
    </source>
</evidence>